<name>E7REH8_9BACL</name>
<proteinExistence type="predicted"/>
<dbReference type="eggNOG" id="COG1661">
    <property type="taxonomic scope" value="Bacteria"/>
</dbReference>
<dbReference type="CDD" id="cd11378">
    <property type="entry name" value="DUF296"/>
    <property type="match status" value="1"/>
</dbReference>
<gene>
    <name evidence="2" type="ORF">GPDM_04339</name>
</gene>
<dbReference type="SUPFAM" id="SSF117856">
    <property type="entry name" value="AF0104/ALDC/Ptd012-like"/>
    <property type="match status" value="1"/>
</dbReference>
<evidence type="ECO:0000313" key="2">
    <source>
        <dbReference type="EMBL" id="EGA90559.1"/>
    </source>
</evidence>
<dbReference type="PANTHER" id="PTHR34988:SF1">
    <property type="entry name" value="DNA-BINDING PROTEIN"/>
    <property type="match status" value="1"/>
</dbReference>
<dbReference type="InterPro" id="IPR005175">
    <property type="entry name" value="PPC_dom"/>
</dbReference>
<organism evidence="2 3">
    <name type="scientific">Planococcus donghaensis MPA1U2</name>
    <dbReference type="NCBI Taxonomy" id="933115"/>
    <lineage>
        <taxon>Bacteria</taxon>
        <taxon>Bacillati</taxon>
        <taxon>Bacillota</taxon>
        <taxon>Bacilli</taxon>
        <taxon>Bacillales</taxon>
        <taxon>Caryophanaceae</taxon>
        <taxon>Planococcus</taxon>
    </lineage>
</organism>
<dbReference type="Proteomes" id="UP000003052">
    <property type="component" value="Unassembled WGS sequence"/>
</dbReference>
<dbReference type="EMBL" id="AEPB01000015">
    <property type="protein sequence ID" value="EGA90559.1"/>
    <property type="molecule type" value="Genomic_DNA"/>
</dbReference>
<accession>E7REH8</accession>
<evidence type="ECO:0000313" key="3">
    <source>
        <dbReference type="Proteomes" id="UP000003052"/>
    </source>
</evidence>
<dbReference type="PROSITE" id="PS51742">
    <property type="entry name" value="PPC"/>
    <property type="match status" value="1"/>
</dbReference>
<dbReference type="Gene3D" id="3.30.1330.80">
    <property type="entry name" value="Hypothetical protein, similar to alpha- acetolactate decarboxylase, domain 2"/>
    <property type="match status" value="1"/>
</dbReference>
<protein>
    <recommendedName>
        <fullName evidence="1">PPC domain-containing protein</fullName>
    </recommendedName>
</protein>
<dbReference type="PANTHER" id="PTHR34988">
    <property type="entry name" value="PROTEIN, PUTATIVE-RELATED"/>
    <property type="match status" value="1"/>
</dbReference>
<feature type="domain" description="PPC" evidence="1">
    <location>
        <begin position="10"/>
        <end position="156"/>
    </location>
</feature>
<evidence type="ECO:0000259" key="1">
    <source>
        <dbReference type="PROSITE" id="PS51742"/>
    </source>
</evidence>
<dbReference type="OrthoDB" id="9791702at2"/>
<dbReference type="Pfam" id="PF03479">
    <property type="entry name" value="PCC"/>
    <property type="match status" value="1"/>
</dbReference>
<comment type="caution">
    <text evidence="2">The sequence shown here is derived from an EMBL/GenBank/DDBJ whole genome shotgun (WGS) entry which is preliminary data.</text>
</comment>
<reference evidence="2 3" key="1">
    <citation type="journal article" date="2011" name="J. Bacteriol.">
        <title>The Draft Genome of Planococcus donghaensis MPA1U2 Reveals Nonsporulation Pathways Controlled by a Conserved Spo0A Regulon.</title>
        <authorList>
            <person name="Pearson M.D."/>
            <person name="Noller H.F."/>
        </authorList>
    </citation>
    <scope>NUCLEOTIDE SEQUENCE [LARGE SCALE GENOMIC DNA]</scope>
    <source>
        <strain evidence="2 3">MPA1U2</strain>
    </source>
</reference>
<dbReference type="RefSeq" id="WP_008429286.1">
    <property type="nucleotide sequence ID" value="NZ_AEPB01000015.1"/>
</dbReference>
<sequence>MDNPRIQAVYDEKTHRIAGRLMKGVDLLEGIKEVCRHYNVESAHFQCFGSLQQATYVQIERGDEEDTLRYSERVQSTSPVELLSGSGFVGYGENRELDVHFHGMMIDCDRQIDGGHFLSGQNPVAVTLEYVILPVNGVEMERGIDSHWGLPVFQFSKRSVL</sequence>
<dbReference type="AlphaFoldDB" id="E7REH8"/>